<feature type="compositionally biased region" description="Gly residues" evidence="1">
    <location>
        <begin position="91"/>
        <end position="103"/>
    </location>
</feature>
<evidence type="ECO:0000256" key="1">
    <source>
        <dbReference type="SAM" id="MobiDB-lite"/>
    </source>
</evidence>
<gene>
    <name evidence="3" type="ORF">ACHAW5_002185</name>
</gene>
<dbReference type="EMBL" id="JALLAZ020001448">
    <property type="protein sequence ID" value="KAL3774784.1"/>
    <property type="molecule type" value="Genomic_DNA"/>
</dbReference>
<dbReference type="Gene3D" id="3.10.20.90">
    <property type="entry name" value="Phosphatidylinositol 3-kinase Catalytic Subunit, Chain A, domain 1"/>
    <property type="match status" value="1"/>
</dbReference>
<name>A0ABD3NFQ6_9STRA</name>
<protein>
    <recommendedName>
        <fullName evidence="2">Ubiquitin fusion degradation protein UFD1 N-terminal subdomain 2 domain-containing protein</fullName>
    </recommendedName>
</protein>
<feature type="compositionally biased region" description="Basic and acidic residues" evidence="1">
    <location>
        <begin position="38"/>
        <end position="48"/>
    </location>
</feature>
<organism evidence="3 4">
    <name type="scientific">Stephanodiscus triporus</name>
    <dbReference type="NCBI Taxonomy" id="2934178"/>
    <lineage>
        <taxon>Eukaryota</taxon>
        <taxon>Sar</taxon>
        <taxon>Stramenopiles</taxon>
        <taxon>Ochrophyta</taxon>
        <taxon>Bacillariophyta</taxon>
        <taxon>Coscinodiscophyceae</taxon>
        <taxon>Thalassiosirophycidae</taxon>
        <taxon>Stephanodiscales</taxon>
        <taxon>Stephanodiscaceae</taxon>
        <taxon>Stephanodiscus</taxon>
    </lineage>
</organism>
<feature type="compositionally biased region" description="Low complexity" evidence="1">
    <location>
        <begin position="501"/>
        <end position="512"/>
    </location>
</feature>
<feature type="domain" description="Ubiquitin fusion degradation protein UFD1 N-terminal subdomain 2" evidence="2">
    <location>
        <begin position="415"/>
        <end position="484"/>
    </location>
</feature>
<evidence type="ECO:0000259" key="2">
    <source>
        <dbReference type="Pfam" id="PF24842"/>
    </source>
</evidence>
<feature type="compositionally biased region" description="Acidic residues" evidence="1">
    <location>
        <begin position="312"/>
        <end position="322"/>
    </location>
</feature>
<dbReference type="InterPro" id="IPR055418">
    <property type="entry name" value="UFD1_N2"/>
</dbReference>
<feature type="region of interest" description="Disordered" evidence="1">
    <location>
        <begin position="91"/>
        <end position="158"/>
    </location>
</feature>
<dbReference type="SUPFAM" id="SSF54236">
    <property type="entry name" value="Ubiquitin-like"/>
    <property type="match status" value="1"/>
</dbReference>
<feature type="region of interest" description="Disordered" evidence="1">
    <location>
        <begin position="292"/>
        <end position="383"/>
    </location>
</feature>
<sequence>MDFDIAATRLRNDQSSALARSRASKMALRASASSKSRRMAEKARDDAERRIRTRKLEIERDRRAVDAIYCILGNVERDLGVVNVGVGVGGGGSGSGSGSGRGGTTTTTPDSAAATTTTKKKESSSSSSPFVARRPWSGDGMPMSTGWKLTPSSIHGDGDKISLPPSVLAALMTSGEMGGNDGRPIAFRIGVPDPDYAFPASDKMRDMIEDVRRRTSSDEEGGAMTTTDDDDKDDDDDDDIDVDAEARVEAYLDELSYRYLTYTHGTVVEFTEEEGSVGLPYPVALSLLRPNSNSLARRDRGRGKGRTRRTDEDDDDKDDDDVVVVLPARRTIDPSSSSSASSSGGRNGMEVDDGGNDEDRDGTGGGEGTDHDGERTPGHPAYGLFDVPDVAIEIVPITRLPPGRHCTFVPTSESVKNGFQHLKDVENVLERSLSRARATLTRGDVVRAWRRGVPYDLIVRDVSPSSYGAVCCVNTDLNVDIDPPEGTASRPTAGGVGGVGTSSSSSSSSRSVPSAVAAASPLPRPLIILPSEPAEDAKVGVCVVQVRGRSSDGNGASSGRRRFDVAGSTLAHLFAFASDVCGGIDPLTFRLVTRFPRRSFALSSSLSGQEEEEEEGRFDADATLESVGICQGQEMFMVESM</sequence>
<evidence type="ECO:0000313" key="4">
    <source>
        <dbReference type="Proteomes" id="UP001530315"/>
    </source>
</evidence>
<feature type="compositionally biased region" description="Basic and acidic residues" evidence="1">
    <location>
        <begin position="368"/>
        <end position="377"/>
    </location>
</feature>
<feature type="region of interest" description="Disordered" evidence="1">
    <location>
        <begin position="14"/>
        <end position="48"/>
    </location>
</feature>
<evidence type="ECO:0000313" key="3">
    <source>
        <dbReference type="EMBL" id="KAL3774784.1"/>
    </source>
</evidence>
<dbReference type="Proteomes" id="UP001530315">
    <property type="component" value="Unassembled WGS sequence"/>
</dbReference>
<feature type="compositionally biased region" description="Low complexity" evidence="1">
    <location>
        <begin position="15"/>
        <end position="34"/>
    </location>
</feature>
<accession>A0ABD3NFQ6</accession>
<feature type="compositionally biased region" description="Acidic residues" evidence="1">
    <location>
        <begin position="350"/>
        <end position="360"/>
    </location>
</feature>
<dbReference type="Gene3D" id="2.40.40.50">
    <property type="entry name" value="Ubiquitin fusion degradation protein UFD1, N-terminal domain"/>
    <property type="match status" value="1"/>
</dbReference>
<feature type="compositionally biased region" description="Low complexity" evidence="1">
    <location>
        <begin position="104"/>
        <end position="117"/>
    </location>
</feature>
<dbReference type="InterPro" id="IPR004854">
    <property type="entry name" value="Ufd1-like"/>
</dbReference>
<dbReference type="AlphaFoldDB" id="A0ABD3NFQ6"/>
<dbReference type="PANTHER" id="PTHR12555:SF13">
    <property type="entry name" value="UBIQUITIN RECOGNITION FACTOR IN ER-ASSOCIATED DEGRADATION PROTEIN 1"/>
    <property type="match status" value="1"/>
</dbReference>
<dbReference type="InterPro" id="IPR042299">
    <property type="entry name" value="Ufd1-like_Nn"/>
</dbReference>
<feature type="compositionally biased region" description="Acidic residues" evidence="1">
    <location>
        <begin position="227"/>
        <end position="239"/>
    </location>
</feature>
<dbReference type="PANTHER" id="PTHR12555">
    <property type="entry name" value="UBIQUITIN FUSION DEGRADATON PROTEIN 1"/>
    <property type="match status" value="1"/>
</dbReference>
<dbReference type="Gene3D" id="3.10.330.10">
    <property type="match status" value="1"/>
</dbReference>
<reference evidence="3 4" key="1">
    <citation type="submission" date="2024-10" db="EMBL/GenBank/DDBJ databases">
        <title>Updated reference genomes for cyclostephanoid diatoms.</title>
        <authorList>
            <person name="Roberts W.R."/>
            <person name="Alverson A.J."/>
        </authorList>
    </citation>
    <scope>NUCLEOTIDE SEQUENCE [LARGE SCALE GENOMIC DNA]</scope>
    <source>
        <strain evidence="3 4">AJA276-08</strain>
    </source>
</reference>
<comment type="caution">
    <text evidence="3">The sequence shown here is derived from an EMBL/GenBank/DDBJ whole genome shotgun (WGS) entry which is preliminary data.</text>
</comment>
<keyword evidence="4" id="KW-1185">Reference proteome</keyword>
<dbReference type="Pfam" id="PF24842">
    <property type="entry name" value="UFD1_N2"/>
    <property type="match status" value="1"/>
</dbReference>
<proteinExistence type="predicted"/>
<dbReference type="InterPro" id="IPR029071">
    <property type="entry name" value="Ubiquitin-like_domsf"/>
</dbReference>
<feature type="region of interest" description="Disordered" evidence="1">
    <location>
        <begin position="482"/>
        <end position="512"/>
    </location>
</feature>
<feature type="region of interest" description="Disordered" evidence="1">
    <location>
        <begin position="210"/>
        <end position="239"/>
    </location>
</feature>